<dbReference type="OrthoDB" id="2195753at2759"/>
<protein>
    <submittedName>
        <fullName evidence="3">Uncharacterized protein</fullName>
    </submittedName>
</protein>
<evidence type="ECO:0000256" key="1">
    <source>
        <dbReference type="SAM" id="Coils"/>
    </source>
</evidence>
<dbReference type="InParanoid" id="I3EF02"/>
<keyword evidence="1" id="KW-0175">Coiled coil</keyword>
<dbReference type="AlphaFoldDB" id="I3EF02"/>
<accession>I3EF02</accession>
<organism evidence="3 4">
    <name type="scientific">Nematocida parisii (strain ERTm3)</name>
    <name type="common">Nematode killer fungus</name>
    <dbReference type="NCBI Taxonomy" id="935791"/>
    <lineage>
        <taxon>Eukaryota</taxon>
        <taxon>Fungi</taxon>
        <taxon>Fungi incertae sedis</taxon>
        <taxon>Microsporidia</taxon>
        <taxon>Nematocida</taxon>
    </lineage>
</organism>
<dbReference type="VEuPathDB" id="MicrosporidiaDB:NEQG_01871"/>
<keyword evidence="2" id="KW-0812">Transmembrane</keyword>
<dbReference type="OMA" id="VKECSRM"/>
<keyword evidence="2" id="KW-1133">Transmembrane helix</keyword>
<reference evidence="3" key="1">
    <citation type="submission" date="2011-01" db="EMBL/GenBank/DDBJ databases">
        <title>The Genome Sequence of Nematocida parisii strain ERTm3.</title>
        <authorList>
            <consortium name="The Broad Institute Genome Sequencing Platform"/>
            <consortium name="The Broad Institute Genome Sequencing Center for Infectious Disease"/>
            <person name="Cuomo C."/>
            <person name="Troemel E."/>
            <person name="Young S.K."/>
            <person name="Zeng Q."/>
            <person name="Gargeya S."/>
            <person name="Fitzgerald M."/>
            <person name="Haas B."/>
            <person name="Abouelleil A."/>
            <person name="Alvarado L."/>
            <person name="Arachchi H.M."/>
            <person name="Berlin A."/>
            <person name="Chapman S.B."/>
            <person name="Gearin G."/>
            <person name="Goldberg J."/>
            <person name="Griggs A."/>
            <person name="Gujja S."/>
            <person name="Hansen M."/>
            <person name="Heiman D."/>
            <person name="Howarth C."/>
            <person name="Larimer J."/>
            <person name="Lui A."/>
            <person name="MacDonald P.J.P."/>
            <person name="McCowen C."/>
            <person name="Montmayeur A."/>
            <person name="Murphy C."/>
            <person name="Neiman D."/>
            <person name="Pearson M."/>
            <person name="Priest M."/>
            <person name="Roberts A."/>
            <person name="Saif S."/>
            <person name="Shea T."/>
            <person name="Sisk P."/>
            <person name="Stolte C."/>
            <person name="Sykes S."/>
            <person name="Wortman J."/>
            <person name="Nusbaum C."/>
            <person name="Birren B."/>
        </authorList>
    </citation>
    <scope>NUCLEOTIDE SEQUENCE</scope>
    <source>
        <strain evidence="3">ERTm3</strain>
    </source>
</reference>
<evidence type="ECO:0000313" key="4">
    <source>
        <dbReference type="Proteomes" id="UP000002872"/>
    </source>
</evidence>
<feature type="coiled-coil region" evidence="1">
    <location>
        <begin position="52"/>
        <end position="107"/>
    </location>
</feature>
<sequence length="162" mass="18907">MKKIIRMEKIVPEMRQTIDAVERGTRTLFDTLNPQKLSAASVDEGIFPDEILECIERRRKHLLKKMEIFMEKEKSNTLELYDRVSGIEEIKTTIRVILLEIEKLQAQTGTACVKECSRMVNELETINKKVQSVNYAYRKLYYVTLSVFILTISIIIMNMLSE</sequence>
<dbReference type="Proteomes" id="UP000002872">
    <property type="component" value="Unassembled WGS sequence"/>
</dbReference>
<name>I3EF02_NEMP3</name>
<keyword evidence="2" id="KW-0472">Membrane</keyword>
<gene>
    <name evidence="3" type="ORF">NEQG_01871</name>
</gene>
<dbReference type="HOGENOM" id="CLU_1644168_0_0_1"/>
<feature type="transmembrane region" description="Helical" evidence="2">
    <location>
        <begin position="140"/>
        <end position="160"/>
    </location>
</feature>
<evidence type="ECO:0000313" key="3">
    <source>
        <dbReference type="EMBL" id="EIJ87799.1"/>
    </source>
</evidence>
<keyword evidence="4" id="KW-1185">Reference proteome</keyword>
<dbReference type="EMBL" id="GL870880">
    <property type="protein sequence ID" value="EIJ87799.1"/>
    <property type="molecule type" value="Genomic_DNA"/>
</dbReference>
<evidence type="ECO:0000256" key="2">
    <source>
        <dbReference type="SAM" id="Phobius"/>
    </source>
</evidence>
<proteinExistence type="predicted"/>